<keyword evidence="2" id="KW-0472">Membrane</keyword>
<dbReference type="InterPro" id="IPR010718">
    <property type="entry name" value="DUF1294"/>
</dbReference>
<dbReference type="Proteomes" id="UP000305709">
    <property type="component" value="Unassembled WGS sequence"/>
</dbReference>
<feature type="region of interest" description="Disordered" evidence="1">
    <location>
        <begin position="120"/>
        <end position="141"/>
    </location>
</feature>
<evidence type="ECO:0000313" key="3">
    <source>
        <dbReference type="EMBL" id="TNC70988.1"/>
    </source>
</evidence>
<evidence type="ECO:0000256" key="1">
    <source>
        <dbReference type="SAM" id="MobiDB-lite"/>
    </source>
</evidence>
<keyword evidence="2" id="KW-0812">Transmembrane</keyword>
<dbReference type="EMBL" id="VDFV01000016">
    <property type="protein sequence ID" value="TNC70988.1"/>
    <property type="molecule type" value="Genomic_DNA"/>
</dbReference>
<keyword evidence="4" id="KW-1185">Reference proteome</keyword>
<dbReference type="OrthoDB" id="72963at2"/>
<dbReference type="AlphaFoldDB" id="A0A5C4NFA1"/>
<name>A0A5C4NFA1_9RHOB</name>
<accession>A0A5C4NFA1</accession>
<comment type="caution">
    <text evidence="3">The sequence shown here is derived from an EMBL/GenBank/DDBJ whole genome shotgun (WGS) entry which is preliminary data.</text>
</comment>
<dbReference type="Pfam" id="PF06961">
    <property type="entry name" value="DUF1294"/>
    <property type="match status" value="1"/>
</dbReference>
<feature type="transmembrane region" description="Helical" evidence="2">
    <location>
        <begin position="30"/>
        <end position="50"/>
    </location>
</feature>
<organism evidence="3 4">
    <name type="scientific">Rubellimicrobium roseum</name>
    <dbReference type="NCBI Taxonomy" id="687525"/>
    <lineage>
        <taxon>Bacteria</taxon>
        <taxon>Pseudomonadati</taxon>
        <taxon>Pseudomonadota</taxon>
        <taxon>Alphaproteobacteria</taxon>
        <taxon>Rhodobacterales</taxon>
        <taxon>Roseobacteraceae</taxon>
        <taxon>Rubellimicrobium</taxon>
    </lineage>
</organism>
<feature type="transmembrane region" description="Helical" evidence="2">
    <location>
        <begin position="70"/>
        <end position="89"/>
    </location>
</feature>
<reference evidence="3 4" key="1">
    <citation type="submission" date="2019-06" db="EMBL/GenBank/DDBJ databases">
        <authorList>
            <person name="Jiang L."/>
        </authorList>
    </citation>
    <scope>NUCLEOTIDE SEQUENCE [LARGE SCALE GENOMIC DNA]</scope>
    <source>
        <strain evidence="3 4">YIM 48858</strain>
    </source>
</reference>
<sequence>MALVASYVVAVNLLAFGLFGIDKQRAVAGLWRVSEATLIGVALAGGWIGAKTGQRHFRHKTRKQPFARTLNAVGLLHLGLLVALAALVLSPQAEVDALIDRLAESLDRILPVLAGESGESDAALTAGPLPRRFGPGSGDDM</sequence>
<proteinExistence type="predicted"/>
<evidence type="ECO:0000313" key="4">
    <source>
        <dbReference type="Proteomes" id="UP000305709"/>
    </source>
</evidence>
<dbReference type="RefSeq" id="WP_139082015.1">
    <property type="nucleotide sequence ID" value="NZ_VDFV01000016.1"/>
</dbReference>
<evidence type="ECO:0000256" key="2">
    <source>
        <dbReference type="SAM" id="Phobius"/>
    </source>
</evidence>
<protein>
    <submittedName>
        <fullName evidence="3">DUF1294 domain-containing protein</fullName>
    </submittedName>
</protein>
<keyword evidence="2" id="KW-1133">Transmembrane helix</keyword>
<gene>
    <name evidence="3" type="ORF">FHG71_12460</name>
</gene>